<dbReference type="EMBL" id="QWKY01000009">
    <property type="protein sequence ID" value="RIH80184.1"/>
    <property type="molecule type" value="Genomic_DNA"/>
</dbReference>
<evidence type="ECO:0000256" key="1">
    <source>
        <dbReference type="ARBA" id="ARBA00022857"/>
    </source>
</evidence>
<dbReference type="Gene3D" id="3.40.50.720">
    <property type="entry name" value="NAD(P)-binding Rossmann-like Domain"/>
    <property type="match status" value="1"/>
</dbReference>
<dbReference type="Pfam" id="PF13561">
    <property type="entry name" value="adh_short_C2"/>
    <property type="match status" value="1"/>
</dbReference>
<evidence type="ECO:0000313" key="4">
    <source>
        <dbReference type="Proteomes" id="UP000265443"/>
    </source>
</evidence>
<proteinExistence type="predicted"/>
<dbReference type="InterPro" id="IPR045017">
    <property type="entry name" value="DECR2-like"/>
</dbReference>
<dbReference type="RefSeq" id="WP_119340023.1">
    <property type="nucleotide sequence ID" value="NZ_QWKY01000009.1"/>
</dbReference>
<evidence type="ECO:0000313" key="3">
    <source>
        <dbReference type="EMBL" id="RIH80184.1"/>
    </source>
</evidence>
<dbReference type="CDD" id="cd05369">
    <property type="entry name" value="TER_DECR_SDR_a"/>
    <property type="match status" value="1"/>
</dbReference>
<name>A0ABX9MPP8_9DEIN</name>
<dbReference type="Proteomes" id="UP000265443">
    <property type="component" value="Unassembled WGS sequence"/>
</dbReference>
<dbReference type="SUPFAM" id="SSF51735">
    <property type="entry name" value="NAD(P)-binding Rossmann-fold domains"/>
    <property type="match status" value="1"/>
</dbReference>
<dbReference type="EC" id="1.3.1.34" evidence="3"/>
<dbReference type="InterPro" id="IPR036291">
    <property type="entry name" value="NAD(P)-bd_dom_sf"/>
</dbReference>
<dbReference type="GO" id="GO:0008670">
    <property type="term" value="F:2,4-dienoyl-CoA reductase (NADPH) activity"/>
    <property type="evidence" value="ECO:0007669"/>
    <property type="project" value="UniProtKB-EC"/>
</dbReference>
<dbReference type="PRINTS" id="PR00081">
    <property type="entry name" value="GDHRDH"/>
</dbReference>
<reference evidence="3 4" key="1">
    <citation type="submission" date="2018-08" db="EMBL/GenBank/DDBJ databases">
        <title>Meiothermus hypogaeus DSM 23238 genome sequencing project.</title>
        <authorList>
            <person name="Da Costa M.S."/>
            <person name="Albuquerque L."/>
            <person name="Raposo P."/>
            <person name="Froufe H.J.C."/>
            <person name="Barroso C.S."/>
            <person name="Egas C."/>
        </authorList>
    </citation>
    <scope>NUCLEOTIDE SEQUENCE [LARGE SCALE GENOMIC DNA]</scope>
    <source>
        <strain evidence="3 4">DSM 23238</strain>
    </source>
</reference>
<dbReference type="PANTHER" id="PTHR43296:SF2">
    <property type="entry name" value="PEROXISOMAL 2,4-DIENOYL-COA REDUCTASE [(3E)-ENOYL-COA-PRODUCING]"/>
    <property type="match status" value="1"/>
</dbReference>
<sequence length="291" mass="31554">MFEPGLLKDKVVLVTGGGTGLGRSMSTRFLELGARVAITSRRAETIAQAAQEMMQQTGGEVFATPVDVRDPEAVKAMVDAVEAHFGRIDVLLNNAAGNFISPTERLSYRAFDAVLNIVLHGTVYCTLEVGKRWIARGQKGTMLNIATTYAQSGSGYVVPSATAKAGVVTLTRSLAAEWGKYGIRLNAIAPGPFPTEGAWTRLMPTPEIARMFEKKIPLGRVGQHIELANLAAYLISDYAGFITGDVITIDGGETVWNAGEFNVLDAVTQEQWDQLEALRKTDIPHHSYSRR</sequence>
<protein>
    <submittedName>
        <fullName evidence="3">2,4-dienoyl-CoA reductase</fullName>
        <ecNumber evidence="3">1.3.1.34</ecNumber>
    </submittedName>
</protein>
<evidence type="ECO:0000256" key="2">
    <source>
        <dbReference type="ARBA" id="ARBA00023002"/>
    </source>
</evidence>
<dbReference type="PANTHER" id="PTHR43296">
    <property type="entry name" value="PEROXISOMAL 2,4-DIENOYL-COA REDUCTASE"/>
    <property type="match status" value="1"/>
</dbReference>
<organism evidence="3 4">
    <name type="scientific">Meiothermus hypogaeus</name>
    <dbReference type="NCBI Taxonomy" id="884155"/>
    <lineage>
        <taxon>Bacteria</taxon>
        <taxon>Thermotogati</taxon>
        <taxon>Deinococcota</taxon>
        <taxon>Deinococci</taxon>
        <taxon>Thermales</taxon>
        <taxon>Thermaceae</taxon>
        <taxon>Meiothermus</taxon>
    </lineage>
</organism>
<keyword evidence="4" id="KW-1185">Reference proteome</keyword>
<dbReference type="InterPro" id="IPR002347">
    <property type="entry name" value="SDR_fam"/>
</dbReference>
<keyword evidence="1" id="KW-0521">NADP</keyword>
<gene>
    <name evidence="3" type="primary">fadH</name>
    <name evidence="3" type="ORF">Mhypo_00808</name>
</gene>
<keyword evidence="2 3" id="KW-0560">Oxidoreductase</keyword>
<comment type="caution">
    <text evidence="3">The sequence shown here is derived from an EMBL/GenBank/DDBJ whole genome shotgun (WGS) entry which is preliminary data.</text>
</comment>
<accession>A0ABX9MPP8</accession>
<dbReference type="PRINTS" id="PR00080">
    <property type="entry name" value="SDRFAMILY"/>
</dbReference>